<evidence type="ECO:0000313" key="2">
    <source>
        <dbReference type="Proteomes" id="UP000515981"/>
    </source>
</evidence>
<gene>
    <name evidence="1" type="ORF">H9Q77_04735</name>
</gene>
<protein>
    <submittedName>
        <fullName evidence="1">Uncharacterized protein</fullName>
    </submittedName>
</protein>
<sequence>MKILTKVMDLLALSVILSFMILMFSGCQMASGTLSEKEITVFNTEFFNGDITNMNNMLLSSEYSQPDEINLFELFYNGVGGAFGEVSEDELSMLTELCSDAPYLDIIKITANEMDAFLQEKMGISLAETKKTGLDSFYYLEQYDSYYLIKGDSNFDWCMVTSGTWESNNKLILKYEKEYEGGQWVVILQKTDDGYLFISNQKAD</sequence>
<name>A0A7G9FXZ5_9FIRM</name>
<dbReference type="Proteomes" id="UP000515981">
    <property type="component" value="Chromosome"/>
</dbReference>
<dbReference type="RefSeq" id="WP_022153380.1">
    <property type="nucleotide sequence ID" value="NZ_CP060633.1"/>
</dbReference>
<dbReference type="KEGG" id="ssun:H9Q77_04735"/>
<dbReference type="PROSITE" id="PS51257">
    <property type="entry name" value="PROKAR_LIPOPROTEIN"/>
    <property type="match status" value="1"/>
</dbReference>
<keyword evidence="2" id="KW-1185">Reference proteome</keyword>
<proteinExistence type="predicted"/>
<dbReference type="EMBL" id="CP060633">
    <property type="protein sequence ID" value="QNM03427.1"/>
    <property type="molecule type" value="Genomic_DNA"/>
</dbReference>
<evidence type="ECO:0000313" key="1">
    <source>
        <dbReference type="EMBL" id="QNM03427.1"/>
    </source>
</evidence>
<dbReference type="AlphaFoldDB" id="A0A7G9FXZ5"/>
<accession>A0A7G9FXZ5</accession>
<organism evidence="1 2">
    <name type="scientific">Simiaoa sunii</name>
    <dbReference type="NCBI Taxonomy" id="2763672"/>
    <lineage>
        <taxon>Bacteria</taxon>
        <taxon>Bacillati</taxon>
        <taxon>Bacillota</taxon>
        <taxon>Clostridia</taxon>
        <taxon>Lachnospirales</taxon>
        <taxon>Lachnospiraceae</taxon>
        <taxon>Simiaoa</taxon>
    </lineage>
</organism>
<reference evidence="1 2" key="1">
    <citation type="submission" date="2020-08" db="EMBL/GenBank/DDBJ databases">
        <authorList>
            <person name="Liu C."/>
            <person name="Sun Q."/>
        </authorList>
    </citation>
    <scope>NUCLEOTIDE SEQUENCE [LARGE SCALE GENOMIC DNA]</scope>
    <source>
        <strain evidence="1 2">NSJ-8</strain>
    </source>
</reference>